<organism evidence="1 2">
    <name type="scientific">Moraxella canis</name>
    <dbReference type="NCBI Taxonomy" id="90239"/>
    <lineage>
        <taxon>Bacteria</taxon>
        <taxon>Pseudomonadati</taxon>
        <taxon>Pseudomonadota</taxon>
        <taxon>Gammaproteobacteria</taxon>
        <taxon>Moraxellales</taxon>
        <taxon>Moraxellaceae</taxon>
        <taxon>Moraxella</taxon>
    </lineage>
</organism>
<dbReference type="RefSeq" id="WP_078255464.1">
    <property type="nucleotide sequence ID" value="NZ_MUXT01000002.1"/>
</dbReference>
<sequence length="126" mass="14334">MNKTKLINELKTHQLFISAMDTEKDKLIASGISIAINVIKNHKESEWIDTLEQLPPSGKLVLLATDLGEDSLVPVVGQLIEYDQNFIEEDDDVIDTLEWLNSEDDSFGAEFDDVKYWLPIPEFPKN</sequence>
<accession>A0A1S9ZN87</accession>
<evidence type="ECO:0008006" key="3">
    <source>
        <dbReference type="Google" id="ProtNLM"/>
    </source>
</evidence>
<reference evidence="1 2" key="1">
    <citation type="submission" date="2017-02" db="EMBL/GenBank/DDBJ databases">
        <title>Draft genome sequence of Moraxella canis CCUG 8415A type strain.</title>
        <authorList>
            <person name="Engstrom-Jakobsson H."/>
            <person name="Salva-Serra F."/>
            <person name="Thorell K."/>
            <person name="Gonzales-Siles L."/>
            <person name="Karlsson R."/>
            <person name="Boulund F."/>
            <person name="Engstrand L."/>
            <person name="Moore E."/>
        </authorList>
    </citation>
    <scope>NUCLEOTIDE SEQUENCE [LARGE SCALE GENOMIC DNA]</scope>
    <source>
        <strain evidence="1 2">CCUG 8415A</strain>
    </source>
</reference>
<comment type="caution">
    <text evidence="1">The sequence shown here is derived from an EMBL/GenBank/DDBJ whole genome shotgun (WGS) entry which is preliminary data.</text>
</comment>
<name>A0A1S9ZN87_9GAMM</name>
<proteinExistence type="predicted"/>
<protein>
    <recommendedName>
        <fullName evidence="3">DUF551 domain-containing protein</fullName>
    </recommendedName>
</protein>
<evidence type="ECO:0000313" key="2">
    <source>
        <dbReference type="Proteomes" id="UP000190322"/>
    </source>
</evidence>
<gene>
    <name evidence="1" type="ORF">B0180_02080</name>
</gene>
<dbReference type="AlphaFoldDB" id="A0A1S9ZN87"/>
<evidence type="ECO:0000313" key="1">
    <source>
        <dbReference type="EMBL" id="OOR84916.1"/>
    </source>
</evidence>
<dbReference type="Proteomes" id="UP000190322">
    <property type="component" value="Unassembled WGS sequence"/>
</dbReference>
<dbReference type="EMBL" id="MUXT01000002">
    <property type="protein sequence ID" value="OOR84916.1"/>
    <property type="molecule type" value="Genomic_DNA"/>
</dbReference>